<evidence type="ECO:0000313" key="2">
    <source>
        <dbReference type="Proteomes" id="UP001637618"/>
    </source>
</evidence>
<proteinExistence type="predicted"/>
<reference evidence="1" key="1">
    <citation type="submission" date="2022-11" db="EMBL/GenBank/DDBJ databases">
        <title>Draft genome sequences of strains of Pseudomonas imrae sp. nov.</title>
        <authorList>
            <person name="Salva Serra F."/>
            <person name="Nimje P."/>
            <person name="Moore E.R.B."/>
            <person name="Marathe N.P."/>
        </authorList>
    </citation>
    <scope>NUCLEOTIDE SEQUENCE</scope>
    <source>
        <strain evidence="1">15FMM2</strain>
    </source>
</reference>
<protein>
    <submittedName>
        <fullName evidence="1">Extracellular solute-binding protein</fullName>
    </submittedName>
</protein>
<sequence length="342" mass="36979">MMISNIRLKTSLLLRGLAIALLGLTLLSPAAYSADKVELTLYNGQHKEVGDELAKAFEAKTGIHVNVRKGSSNQLASQVVEEGDRSPADVIYTEESPPLNKLGEQGLLATIDASTLEVLPKEYVASNGAWMGVTARTRVVAFNPKLIAEKDLPSSVLDFAGPEWQGKVGFVPTSGAFQEQAVAIIKLHGREAAEEWLTGLRAFGKVYSNNMVALKAVENGEVATVLVNNYYWFALKKEKTNLDSQLHYFTDGDAGGLITVSAAAALKSSKHPEQAQQLLAFMASEEGQRVITNTSAEYPLRKGMVSNRGLKPFNELQPPKVTPADLGNAEEALELEREVGLN</sequence>
<keyword evidence="2" id="KW-1185">Reference proteome</keyword>
<comment type="caution">
    <text evidence="1">The sequence shown here is derived from an EMBL/GenBank/DDBJ whole genome shotgun (WGS) entry which is preliminary data.</text>
</comment>
<organism evidence="1 2">
    <name type="scientific">Pseudomonas imrae</name>
    <dbReference type="NCBI Taxonomy" id="2992837"/>
    <lineage>
        <taxon>Bacteria</taxon>
        <taxon>Pseudomonadati</taxon>
        <taxon>Pseudomonadota</taxon>
        <taxon>Gammaproteobacteria</taxon>
        <taxon>Pseudomonadales</taxon>
        <taxon>Pseudomonadaceae</taxon>
        <taxon>Pseudomonas</taxon>
    </lineage>
</organism>
<dbReference type="Proteomes" id="UP001637618">
    <property type="component" value="Unassembled WGS sequence"/>
</dbReference>
<evidence type="ECO:0000313" key="1">
    <source>
        <dbReference type="EMBL" id="MFO2477135.1"/>
    </source>
</evidence>
<gene>
    <name evidence="1" type="ORF">OOJ96_06905</name>
</gene>
<dbReference type="EMBL" id="JAPEQY010000004">
    <property type="protein sequence ID" value="MFO2477135.1"/>
    <property type="molecule type" value="Genomic_DNA"/>
</dbReference>
<name>A0ACC7PBZ9_9PSED</name>
<accession>A0ACC7PBZ9</accession>